<dbReference type="Proteomes" id="UP000826195">
    <property type="component" value="Unassembled WGS sequence"/>
</dbReference>
<keyword evidence="3" id="KW-1185">Reference proteome</keyword>
<dbReference type="EMBL" id="JAHXZJ010002704">
    <property type="protein sequence ID" value="KAH0537213.1"/>
    <property type="molecule type" value="Genomic_DNA"/>
</dbReference>
<reference evidence="2 3" key="1">
    <citation type="journal article" date="2021" name="J. Hered.">
        <title>A chromosome-level genome assembly of the parasitoid wasp, Cotesia glomerata (Hymenoptera: Braconidae).</title>
        <authorList>
            <person name="Pinto B.J."/>
            <person name="Weis J.J."/>
            <person name="Gamble T."/>
            <person name="Ode P.J."/>
            <person name="Paul R."/>
            <person name="Zaspel J.M."/>
        </authorList>
    </citation>
    <scope>NUCLEOTIDE SEQUENCE [LARGE SCALE GENOMIC DNA]</scope>
    <source>
        <strain evidence="2">CgM1</strain>
    </source>
</reference>
<accession>A0AAV7HW61</accession>
<gene>
    <name evidence="2" type="ORF">KQX54_000490</name>
</gene>
<name>A0AAV7HW61_COTGL</name>
<comment type="caution">
    <text evidence="2">The sequence shown here is derived from an EMBL/GenBank/DDBJ whole genome shotgun (WGS) entry which is preliminary data.</text>
</comment>
<evidence type="ECO:0000256" key="1">
    <source>
        <dbReference type="SAM" id="MobiDB-lite"/>
    </source>
</evidence>
<organism evidence="2 3">
    <name type="scientific">Cotesia glomerata</name>
    <name type="common">Lepidopteran parasitic wasp</name>
    <name type="synonym">Apanteles glomeratus</name>
    <dbReference type="NCBI Taxonomy" id="32391"/>
    <lineage>
        <taxon>Eukaryota</taxon>
        <taxon>Metazoa</taxon>
        <taxon>Ecdysozoa</taxon>
        <taxon>Arthropoda</taxon>
        <taxon>Hexapoda</taxon>
        <taxon>Insecta</taxon>
        <taxon>Pterygota</taxon>
        <taxon>Neoptera</taxon>
        <taxon>Endopterygota</taxon>
        <taxon>Hymenoptera</taxon>
        <taxon>Apocrita</taxon>
        <taxon>Ichneumonoidea</taxon>
        <taxon>Braconidae</taxon>
        <taxon>Microgastrinae</taxon>
        <taxon>Cotesia</taxon>
    </lineage>
</organism>
<evidence type="ECO:0000313" key="2">
    <source>
        <dbReference type="EMBL" id="KAH0537213.1"/>
    </source>
</evidence>
<protein>
    <submittedName>
        <fullName evidence="2">Uncharacterized protein</fullName>
    </submittedName>
</protein>
<proteinExistence type="predicted"/>
<dbReference type="AlphaFoldDB" id="A0AAV7HW61"/>
<feature type="region of interest" description="Disordered" evidence="1">
    <location>
        <begin position="1"/>
        <end position="25"/>
    </location>
</feature>
<feature type="compositionally biased region" description="Basic and acidic residues" evidence="1">
    <location>
        <begin position="8"/>
        <end position="25"/>
    </location>
</feature>
<evidence type="ECO:0000313" key="3">
    <source>
        <dbReference type="Proteomes" id="UP000826195"/>
    </source>
</evidence>
<sequence length="71" mass="8095">MALRRSKRVEDGLGGFRRDCPDLAPRDTINDIQNESFPTNQDALTTSQIIDKTTPPTYEKEIPKSQLINNY</sequence>